<dbReference type="OrthoDB" id="6130742at2759"/>
<sequence length="220" mass="24446">MKYAPNGEFISESRINPATRGIGYDLAVIDSKTVAVSSGGNHLQQIYLIDMNSTKTSQGLQLGDFCCGISYNNDSFICCTYSNGIKIYDRSHSKVRILPNSPKTADHTYVASNANCIFHTNWRDDSVVCYDFSGQVQWKYVDSTLLREPYGITLDTNSNIYVAGSYSNNVVVISPDGKQAKELIGACGRLANPRALFFHKTKRLLLVANYNNYASMYDVI</sequence>
<dbReference type="InterPro" id="IPR011042">
    <property type="entry name" value="6-blade_b-propeller_TolB-like"/>
</dbReference>
<gene>
    <name evidence="1" type="ORF">MGAL_10B007371</name>
</gene>
<dbReference type="EMBL" id="UYJE01006823">
    <property type="protein sequence ID" value="VDI49323.1"/>
    <property type="molecule type" value="Genomic_DNA"/>
</dbReference>
<proteinExistence type="predicted"/>
<name>A0A8B6FIF3_MYTGA</name>
<comment type="caution">
    <text evidence="1">The sequence shown here is derived from an EMBL/GenBank/DDBJ whole genome shotgun (WGS) entry which is preliminary data.</text>
</comment>
<dbReference type="SUPFAM" id="SSF101898">
    <property type="entry name" value="NHL repeat"/>
    <property type="match status" value="1"/>
</dbReference>
<dbReference type="Proteomes" id="UP000596742">
    <property type="component" value="Unassembled WGS sequence"/>
</dbReference>
<protein>
    <submittedName>
        <fullName evidence="1">Uncharacterized protein</fullName>
    </submittedName>
</protein>
<evidence type="ECO:0000313" key="1">
    <source>
        <dbReference type="EMBL" id="VDI49323.1"/>
    </source>
</evidence>
<dbReference type="Pfam" id="PF06739">
    <property type="entry name" value="SBBP"/>
    <property type="match status" value="1"/>
</dbReference>
<reference evidence="1" key="1">
    <citation type="submission" date="2018-11" db="EMBL/GenBank/DDBJ databases">
        <authorList>
            <person name="Alioto T."/>
            <person name="Alioto T."/>
        </authorList>
    </citation>
    <scope>NUCLEOTIDE SEQUENCE</scope>
</reference>
<evidence type="ECO:0000313" key="2">
    <source>
        <dbReference type="Proteomes" id="UP000596742"/>
    </source>
</evidence>
<dbReference type="InterPro" id="IPR010620">
    <property type="entry name" value="SBBP_repeat"/>
</dbReference>
<accession>A0A8B6FIF3</accession>
<dbReference type="Gene3D" id="2.120.10.30">
    <property type="entry name" value="TolB, C-terminal domain"/>
    <property type="match status" value="1"/>
</dbReference>
<dbReference type="AlphaFoldDB" id="A0A8B6FIF3"/>
<organism evidence="1 2">
    <name type="scientific">Mytilus galloprovincialis</name>
    <name type="common">Mediterranean mussel</name>
    <dbReference type="NCBI Taxonomy" id="29158"/>
    <lineage>
        <taxon>Eukaryota</taxon>
        <taxon>Metazoa</taxon>
        <taxon>Spiralia</taxon>
        <taxon>Lophotrochozoa</taxon>
        <taxon>Mollusca</taxon>
        <taxon>Bivalvia</taxon>
        <taxon>Autobranchia</taxon>
        <taxon>Pteriomorphia</taxon>
        <taxon>Mytilida</taxon>
        <taxon>Mytiloidea</taxon>
        <taxon>Mytilidae</taxon>
        <taxon>Mytilinae</taxon>
        <taxon>Mytilus</taxon>
    </lineage>
</organism>
<keyword evidence="2" id="KW-1185">Reference proteome</keyword>